<dbReference type="AlphaFoldDB" id="A0A8S2WPA7"/>
<accession>A0A8S2WPA7</accession>
<dbReference type="InterPro" id="IPR027417">
    <property type="entry name" value="P-loop_NTPase"/>
</dbReference>
<gene>
    <name evidence="2" type="ORF">OVA965_LOCUS43594</name>
    <name evidence="3" type="ORF">TMI583_LOCUS45923</name>
</gene>
<name>A0A8S2WPA7_9BILA</name>
<evidence type="ECO:0000313" key="2">
    <source>
        <dbReference type="EMBL" id="CAF1628576.1"/>
    </source>
</evidence>
<sequence length="92" mass="10709">MQGKEANIVLICMMYRNNEQLKNELNFIFNRQRVNVSITRAKQLCLLITSQTILNPPLSVFVQSNTRNAYTLLTNFIQKSKCIQLDNFGQIR</sequence>
<evidence type="ECO:0000313" key="3">
    <source>
        <dbReference type="EMBL" id="CAF4453388.1"/>
    </source>
</evidence>
<dbReference type="Gene3D" id="3.40.50.300">
    <property type="entry name" value="P-loop containing nucleotide triphosphate hydrolases"/>
    <property type="match status" value="1"/>
</dbReference>
<evidence type="ECO:0000313" key="4">
    <source>
        <dbReference type="Proteomes" id="UP000682733"/>
    </source>
</evidence>
<dbReference type="Pfam" id="PF13087">
    <property type="entry name" value="AAA_12"/>
    <property type="match status" value="1"/>
</dbReference>
<feature type="domain" description="DNA2/NAM7 helicase-like C-terminal" evidence="1">
    <location>
        <begin position="1"/>
        <end position="50"/>
    </location>
</feature>
<dbReference type="EMBL" id="CAJNOK010058202">
    <property type="protein sequence ID" value="CAF1628576.1"/>
    <property type="molecule type" value="Genomic_DNA"/>
</dbReference>
<dbReference type="EMBL" id="CAJOBA010083678">
    <property type="protein sequence ID" value="CAF4453388.1"/>
    <property type="molecule type" value="Genomic_DNA"/>
</dbReference>
<comment type="caution">
    <text evidence="3">The sequence shown here is derived from an EMBL/GenBank/DDBJ whole genome shotgun (WGS) entry which is preliminary data.</text>
</comment>
<dbReference type="Proteomes" id="UP000682733">
    <property type="component" value="Unassembled WGS sequence"/>
</dbReference>
<dbReference type="InterPro" id="IPR041679">
    <property type="entry name" value="DNA2/NAM7-like_C"/>
</dbReference>
<organism evidence="3 4">
    <name type="scientific">Didymodactylos carnosus</name>
    <dbReference type="NCBI Taxonomy" id="1234261"/>
    <lineage>
        <taxon>Eukaryota</taxon>
        <taxon>Metazoa</taxon>
        <taxon>Spiralia</taxon>
        <taxon>Gnathifera</taxon>
        <taxon>Rotifera</taxon>
        <taxon>Eurotatoria</taxon>
        <taxon>Bdelloidea</taxon>
        <taxon>Philodinida</taxon>
        <taxon>Philodinidae</taxon>
        <taxon>Didymodactylos</taxon>
    </lineage>
</organism>
<reference evidence="3" key="1">
    <citation type="submission" date="2021-02" db="EMBL/GenBank/DDBJ databases">
        <authorList>
            <person name="Nowell W R."/>
        </authorList>
    </citation>
    <scope>NUCLEOTIDE SEQUENCE</scope>
</reference>
<protein>
    <recommendedName>
        <fullName evidence="1">DNA2/NAM7 helicase-like C-terminal domain-containing protein</fullName>
    </recommendedName>
</protein>
<evidence type="ECO:0000259" key="1">
    <source>
        <dbReference type="Pfam" id="PF13087"/>
    </source>
</evidence>
<proteinExistence type="predicted"/>
<dbReference type="Proteomes" id="UP000677228">
    <property type="component" value="Unassembled WGS sequence"/>
</dbReference>